<dbReference type="EMBL" id="QGNW01002611">
    <property type="protein sequence ID" value="RVW14791.1"/>
    <property type="molecule type" value="Genomic_DNA"/>
</dbReference>
<organism evidence="1 2">
    <name type="scientific">Vitis vinifera</name>
    <name type="common">Grape</name>
    <dbReference type="NCBI Taxonomy" id="29760"/>
    <lineage>
        <taxon>Eukaryota</taxon>
        <taxon>Viridiplantae</taxon>
        <taxon>Streptophyta</taxon>
        <taxon>Embryophyta</taxon>
        <taxon>Tracheophyta</taxon>
        <taxon>Spermatophyta</taxon>
        <taxon>Magnoliopsida</taxon>
        <taxon>eudicotyledons</taxon>
        <taxon>Gunneridae</taxon>
        <taxon>Pentapetalae</taxon>
        <taxon>rosids</taxon>
        <taxon>Vitales</taxon>
        <taxon>Vitaceae</taxon>
        <taxon>Viteae</taxon>
        <taxon>Vitis</taxon>
    </lineage>
</organism>
<evidence type="ECO:0000313" key="2">
    <source>
        <dbReference type="Proteomes" id="UP000288805"/>
    </source>
</evidence>
<accession>A0A438BUW8</accession>
<dbReference type="Proteomes" id="UP000288805">
    <property type="component" value="Unassembled WGS sequence"/>
</dbReference>
<proteinExistence type="predicted"/>
<dbReference type="InterPro" id="IPR036691">
    <property type="entry name" value="Endo/exonu/phosph_ase_sf"/>
</dbReference>
<comment type="caution">
    <text evidence="1">The sequence shown here is derived from an EMBL/GenBank/DDBJ whole genome shotgun (WGS) entry which is preliminary data.</text>
</comment>
<dbReference type="SUPFAM" id="SSF56219">
    <property type="entry name" value="DNase I-like"/>
    <property type="match status" value="1"/>
</dbReference>
<sequence>MPPWFVQVVPTRGSSVFGVAGGREEEDVSPCAAPCGFQRGREVQSVVLGVSLLGWANGGADCLKMGGPNGFVAGPNALKSSLTDLQFGNNGGGKPSDGIFEGVPMLALDSSLAMAKANHVRSVRAAITNEALLDEASRYDDPPLGSCVGGCEGGMRCWLLGVGDFEERTVATGLARKQEVYVIGAKDNTKRKVIKALIWAQRVDLVCLQETKIQEISIGVVRTPWCGEIFGVWGSKCEGAGGGVVVFLDNRVLELVGVYGPTLKRSRGLFWEDLRVIHGLWNDLGALEETLM</sequence>
<gene>
    <name evidence="1" type="ORF">CK203_091018</name>
</gene>
<evidence type="ECO:0000313" key="1">
    <source>
        <dbReference type="EMBL" id="RVW14791.1"/>
    </source>
</evidence>
<reference evidence="1 2" key="1">
    <citation type="journal article" date="2018" name="PLoS Genet.">
        <title>Population sequencing reveals clonal diversity and ancestral inbreeding in the grapevine cultivar Chardonnay.</title>
        <authorList>
            <person name="Roach M.J."/>
            <person name="Johnson D.L."/>
            <person name="Bohlmann J."/>
            <person name="van Vuuren H.J."/>
            <person name="Jones S.J."/>
            <person name="Pretorius I.S."/>
            <person name="Schmidt S.A."/>
            <person name="Borneman A.R."/>
        </authorList>
    </citation>
    <scope>NUCLEOTIDE SEQUENCE [LARGE SCALE GENOMIC DNA]</scope>
    <source>
        <strain evidence="2">cv. Chardonnay</strain>
        <tissue evidence="1">Leaf</tissue>
    </source>
</reference>
<dbReference type="Gene3D" id="3.60.10.10">
    <property type="entry name" value="Endonuclease/exonuclease/phosphatase"/>
    <property type="match status" value="1"/>
</dbReference>
<protein>
    <submittedName>
        <fullName evidence="1">Uncharacterized protein</fullName>
    </submittedName>
</protein>
<dbReference type="AlphaFoldDB" id="A0A438BUW8"/>
<name>A0A438BUW8_VITVI</name>